<feature type="domain" description="CBM6" evidence="6">
    <location>
        <begin position="424"/>
        <end position="557"/>
    </location>
</feature>
<dbReference type="InterPro" id="IPR011050">
    <property type="entry name" value="Pectin_lyase_fold/virulence"/>
</dbReference>
<evidence type="ECO:0000256" key="4">
    <source>
        <dbReference type="ARBA" id="ARBA00022801"/>
    </source>
</evidence>
<evidence type="ECO:0000259" key="6">
    <source>
        <dbReference type="PROSITE" id="PS51175"/>
    </source>
</evidence>
<dbReference type="InterPro" id="IPR006626">
    <property type="entry name" value="PbH1"/>
</dbReference>
<dbReference type="RefSeq" id="WP_314797815.1">
    <property type="nucleotide sequence ID" value="NZ_CP130319.1"/>
</dbReference>
<dbReference type="InterPro" id="IPR039448">
    <property type="entry name" value="Beta_helix"/>
</dbReference>
<keyword evidence="3 5" id="KW-0732">Signal</keyword>
<feature type="signal peptide" evidence="5">
    <location>
        <begin position="1"/>
        <end position="27"/>
    </location>
</feature>
<dbReference type="PANTHER" id="PTHR40088">
    <property type="entry name" value="PECTATE LYASE (EUROFUNG)"/>
    <property type="match status" value="1"/>
</dbReference>
<dbReference type="KEGG" id="proo:MJB10_20625"/>
<dbReference type="GO" id="GO:0030246">
    <property type="term" value="F:carbohydrate binding"/>
    <property type="evidence" value="ECO:0007669"/>
    <property type="project" value="InterPro"/>
</dbReference>
<dbReference type="Gene3D" id="2.60.120.260">
    <property type="entry name" value="Galactose-binding domain-like"/>
    <property type="match status" value="2"/>
</dbReference>
<evidence type="ECO:0000256" key="1">
    <source>
        <dbReference type="ARBA" id="ARBA00004613"/>
    </source>
</evidence>
<dbReference type="InterPro" id="IPR052052">
    <property type="entry name" value="Polysaccharide_Lyase_9"/>
</dbReference>
<dbReference type="CDD" id="cd04084">
    <property type="entry name" value="CBM6_xylanase-like"/>
    <property type="match status" value="1"/>
</dbReference>
<name>A0AA96RJ45_9BACL</name>
<proteinExistence type="predicted"/>
<dbReference type="InterPro" id="IPR006584">
    <property type="entry name" value="Cellulose-bd_IV"/>
</dbReference>
<dbReference type="SMART" id="SM00606">
    <property type="entry name" value="CBD_IV"/>
    <property type="match status" value="1"/>
</dbReference>
<organism evidence="7 8">
    <name type="scientific">Paenibacillus roseopurpureus</name>
    <dbReference type="NCBI Taxonomy" id="2918901"/>
    <lineage>
        <taxon>Bacteria</taxon>
        <taxon>Bacillati</taxon>
        <taxon>Bacillota</taxon>
        <taxon>Bacilli</taxon>
        <taxon>Bacillales</taxon>
        <taxon>Paenibacillaceae</taxon>
        <taxon>Paenibacillus</taxon>
    </lineage>
</organism>
<sequence>MNIFQKKLSIAFWTLFLVSVFTVSASAAGNTYYVSLSGDDTNYNGLSVSAAFATIKHAAAVAGPGDTIIVQDGTYYEDEISISGKAGSNTNRFVLKAANPRGVKIISLNDFNAINIINSIGVTIEGLDVTFSDTVAYPYFGIYAGNSSRVTIKNNAVYNAGSSGIQLNTSDNLLVEGNVVRDNARTGPKNGSGISIFHPVHFETYTDDYHIIIRNNISYNNATENDAASPTDGNGIIMDDFQNGQGGGEAGGYSYQSLVENNLSFHNGGRGVHVYYSNNVTVRNNTLWKNNFVLHKYYSYLGDMSVEHGSGNTIEGNFIFERPENTQGHALWDKDTGVNTYLNNRIVGDPAFLNTTNSLTTNGSTGNTTVSSMTASAQTSGASSLTLADDLSVRGNPGYAASTVVNFTFQAGSDTHTHSTLFGLLPQSKDAYTNMSASKANFWGGGITWNSYGLTNTKQDSWAALYSVDFGDSSSQGLRWKANLGVTDTYAGGTIEVRKDNKAGPLLGVLNIGSTGAFGTAQDQFAILDPITGVHDIYLIFKGSTITTCNLYNMQFNRSLVTNGSFASGVTSWNKAASTYTIAQETSVTRSGGKSAKVSGRTAYWHRIQQQVPMVAGKTYQIKAWVKTDILTGGNDQFYIQGIFTPSGQPSQYVNMVVQNVTTTGWIQLTGTYSVTESGTAMIAIYNSGTADFYVDDVSVVEQ</sequence>
<reference evidence="7" key="1">
    <citation type="submission" date="2022-02" db="EMBL/GenBank/DDBJ databases">
        <title>Paenibacillus sp. MBLB1832 Whole Genome Shotgun Sequencing.</title>
        <authorList>
            <person name="Hwang C.Y."/>
            <person name="Cho E.-S."/>
            <person name="Seo M.-J."/>
        </authorList>
    </citation>
    <scope>NUCLEOTIDE SEQUENCE</scope>
    <source>
        <strain evidence="7">MBLB1832</strain>
    </source>
</reference>
<evidence type="ECO:0000313" key="8">
    <source>
        <dbReference type="Proteomes" id="UP001304650"/>
    </source>
</evidence>
<dbReference type="SUPFAM" id="SSF51126">
    <property type="entry name" value="Pectin lyase-like"/>
    <property type="match status" value="1"/>
</dbReference>
<dbReference type="Proteomes" id="UP001304650">
    <property type="component" value="Chromosome"/>
</dbReference>
<dbReference type="NCBIfam" id="TIGR03804">
    <property type="entry name" value="para_beta_helix"/>
    <property type="match status" value="1"/>
</dbReference>
<dbReference type="InterPro" id="IPR003305">
    <property type="entry name" value="CenC_carb-bd"/>
</dbReference>
<dbReference type="InterPro" id="IPR012334">
    <property type="entry name" value="Pectin_lyas_fold"/>
</dbReference>
<dbReference type="Pfam" id="PF13229">
    <property type="entry name" value="Beta_helix"/>
    <property type="match status" value="1"/>
</dbReference>
<dbReference type="SMART" id="SM00710">
    <property type="entry name" value="PbH1"/>
    <property type="match status" value="6"/>
</dbReference>
<dbReference type="InterPro" id="IPR008979">
    <property type="entry name" value="Galactose-bd-like_sf"/>
</dbReference>
<dbReference type="AlphaFoldDB" id="A0AA96RJ45"/>
<evidence type="ECO:0000256" key="2">
    <source>
        <dbReference type="ARBA" id="ARBA00022525"/>
    </source>
</evidence>
<gene>
    <name evidence="7" type="ORF">MJB10_20625</name>
</gene>
<dbReference type="InterPro" id="IPR022441">
    <property type="entry name" value="Para_beta_helix_rpt-2"/>
</dbReference>
<feature type="chain" id="PRO_5041690211" evidence="5">
    <location>
        <begin position="28"/>
        <end position="703"/>
    </location>
</feature>
<keyword evidence="8" id="KW-1185">Reference proteome</keyword>
<dbReference type="PANTHER" id="PTHR40088:SF2">
    <property type="entry name" value="SECRETED SUGAR HYDROLASE"/>
    <property type="match status" value="1"/>
</dbReference>
<dbReference type="Gene3D" id="2.160.20.10">
    <property type="entry name" value="Single-stranded right-handed beta-helix, Pectin lyase-like"/>
    <property type="match status" value="1"/>
</dbReference>
<dbReference type="Pfam" id="PF02018">
    <property type="entry name" value="CBM_4_9"/>
    <property type="match status" value="1"/>
</dbReference>
<dbReference type="InterPro" id="IPR005084">
    <property type="entry name" value="CBM6"/>
</dbReference>
<evidence type="ECO:0000256" key="5">
    <source>
        <dbReference type="SAM" id="SignalP"/>
    </source>
</evidence>
<comment type="subcellular location">
    <subcellularLocation>
        <location evidence="1">Secreted</location>
    </subcellularLocation>
</comment>
<evidence type="ECO:0000256" key="3">
    <source>
        <dbReference type="ARBA" id="ARBA00022729"/>
    </source>
</evidence>
<dbReference type="GO" id="GO:0016798">
    <property type="term" value="F:hydrolase activity, acting on glycosyl bonds"/>
    <property type="evidence" value="ECO:0007669"/>
    <property type="project" value="InterPro"/>
</dbReference>
<dbReference type="SUPFAM" id="SSF49785">
    <property type="entry name" value="Galactose-binding domain-like"/>
    <property type="match status" value="2"/>
</dbReference>
<accession>A0AA96RJ45</accession>
<evidence type="ECO:0000313" key="7">
    <source>
        <dbReference type="EMBL" id="WNR43490.1"/>
    </source>
</evidence>
<dbReference type="GO" id="GO:0016837">
    <property type="term" value="F:carbon-oxygen lyase activity, acting on polysaccharides"/>
    <property type="evidence" value="ECO:0007669"/>
    <property type="project" value="TreeGrafter"/>
</dbReference>
<keyword evidence="2" id="KW-0964">Secreted</keyword>
<keyword evidence="4" id="KW-0378">Hydrolase</keyword>
<dbReference type="EMBL" id="CP130319">
    <property type="protein sequence ID" value="WNR43490.1"/>
    <property type="molecule type" value="Genomic_DNA"/>
</dbReference>
<dbReference type="PROSITE" id="PS51175">
    <property type="entry name" value="CBM6"/>
    <property type="match status" value="1"/>
</dbReference>
<dbReference type="GO" id="GO:0005576">
    <property type="term" value="C:extracellular region"/>
    <property type="evidence" value="ECO:0007669"/>
    <property type="project" value="UniProtKB-SubCell"/>
</dbReference>
<protein>
    <submittedName>
        <fullName evidence="7">Right-handed parallel beta-helix repeat-containing protein</fullName>
    </submittedName>
</protein>
<dbReference type="Pfam" id="PF03422">
    <property type="entry name" value="CBM_6"/>
    <property type="match status" value="1"/>
</dbReference>